<evidence type="ECO:0000256" key="2">
    <source>
        <dbReference type="ARBA" id="ARBA00022679"/>
    </source>
</evidence>
<evidence type="ECO:0000259" key="8">
    <source>
        <dbReference type="PROSITE" id="PS50109"/>
    </source>
</evidence>
<dbReference type="GO" id="GO:0046872">
    <property type="term" value="F:metal ion binding"/>
    <property type="evidence" value="ECO:0007669"/>
    <property type="project" value="UniProtKB-KW"/>
</dbReference>
<evidence type="ECO:0000256" key="6">
    <source>
        <dbReference type="SAM" id="MobiDB-lite"/>
    </source>
</evidence>
<keyword evidence="5" id="KW-0067">ATP-binding</keyword>
<name>A0A388KPV9_CHABU</name>
<feature type="transmembrane region" description="Helical" evidence="7">
    <location>
        <begin position="53"/>
        <end position="71"/>
    </location>
</feature>
<dbReference type="GO" id="GO:0038199">
    <property type="term" value="F:ethylene receptor activity"/>
    <property type="evidence" value="ECO:0007669"/>
    <property type="project" value="TreeGrafter"/>
</dbReference>
<dbReference type="GO" id="GO:0005524">
    <property type="term" value="F:ATP binding"/>
    <property type="evidence" value="ECO:0007669"/>
    <property type="project" value="UniProtKB-KW"/>
</dbReference>
<dbReference type="SUPFAM" id="SSF55874">
    <property type="entry name" value="ATPase domain of HSP90 chaperone/DNA topoisomerase II/histidine kinase"/>
    <property type="match status" value="2"/>
</dbReference>
<evidence type="ECO:0000313" key="9">
    <source>
        <dbReference type="EMBL" id="GBG72110.1"/>
    </source>
</evidence>
<dbReference type="Pfam" id="PF02518">
    <property type="entry name" value="HATPase_c"/>
    <property type="match status" value="1"/>
</dbReference>
<feature type="compositionally biased region" description="Low complexity" evidence="6">
    <location>
        <begin position="238"/>
        <end position="251"/>
    </location>
</feature>
<dbReference type="InterPro" id="IPR003661">
    <property type="entry name" value="HisK_dim/P_dom"/>
</dbReference>
<keyword evidence="10" id="KW-1185">Reference proteome</keyword>
<feature type="domain" description="Histidine kinase" evidence="8">
    <location>
        <begin position="591"/>
        <end position="1003"/>
    </location>
</feature>
<keyword evidence="3" id="KW-0479">Metal-binding</keyword>
<keyword evidence="1" id="KW-0597">Phosphoprotein</keyword>
<dbReference type="InterPro" id="IPR004358">
    <property type="entry name" value="Sig_transdc_His_kin-like_C"/>
</dbReference>
<evidence type="ECO:0000313" key="10">
    <source>
        <dbReference type="Proteomes" id="UP000265515"/>
    </source>
</evidence>
<evidence type="ECO:0000256" key="4">
    <source>
        <dbReference type="ARBA" id="ARBA00022741"/>
    </source>
</evidence>
<dbReference type="OrthoDB" id="1652966at2759"/>
<dbReference type="PANTHER" id="PTHR24423">
    <property type="entry name" value="TWO-COMPONENT SENSOR HISTIDINE KINASE"/>
    <property type="match status" value="1"/>
</dbReference>
<protein>
    <recommendedName>
        <fullName evidence="8">Histidine kinase domain-containing protein</fullName>
    </recommendedName>
</protein>
<dbReference type="InterPro" id="IPR036097">
    <property type="entry name" value="HisK_dim/P_sf"/>
</dbReference>
<gene>
    <name evidence="9" type="ORF">CBR_g11043</name>
</gene>
<keyword evidence="2" id="KW-0808">Transferase</keyword>
<evidence type="ECO:0000256" key="1">
    <source>
        <dbReference type="ARBA" id="ARBA00022553"/>
    </source>
</evidence>
<keyword evidence="7" id="KW-0812">Transmembrane</keyword>
<keyword evidence="4" id="KW-0547">Nucleotide-binding</keyword>
<dbReference type="PROSITE" id="PS50109">
    <property type="entry name" value="HIS_KIN"/>
    <property type="match status" value="1"/>
</dbReference>
<feature type="region of interest" description="Disordered" evidence="6">
    <location>
        <begin position="485"/>
        <end position="505"/>
    </location>
</feature>
<organism evidence="9 10">
    <name type="scientific">Chara braunii</name>
    <name type="common">Braun's stonewort</name>
    <dbReference type="NCBI Taxonomy" id="69332"/>
    <lineage>
        <taxon>Eukaryota</taxon>
        <taxon>Viridiplantae</taxon>
        <taxon>Streptophyta</taxon>
        <taxon>Charophyceae</taxon>
        <taxon>Charales</taxon>
        <taxon>Characeae</taxon>
        <taxon>Chara</taxon>
    </lineage>
</organism>
<evidence type="ECO:0000256" key="3">
    <source>
        <dbReference type="ARBA" id="ARBA00022723"/>
    </source>
</evidence>
<dbReference type="SMART" id="SM00388">
    <property type="entry name" value="HisKA"/>
    <property type="match status" value="1"/>
</dbReference>
<dbReference type="SUPFAM" id="SSF47384">
    <property type="entry name" value="Homodimeric domain of signal transducing histidine kinase"/>
    <property type="match status" value="1"/>
</dbReference>
<feature type="transmembrane region" description="Helical" evidence="7">
    <location>
        <begin position="83"/>
        <end position="105"/>
    </location>
</feature>
<dbReference type="Pfam" id="PF25487">
    <property type="entry name" value="ETR1_N"/>
    <property type="match status" value="1"/>
</dbReference>
<keyword evidence="7" id="KW-0472">Membrane</keyword>
<dbReference type="EMBL" id="BFEA01000159">
    <property type="protein sequence ID" value="GBG72110.1"/>
    <property type="molecule type" value="Genomic_DNA"/>
</dbReference>
<dbReference type="Proteomes" id="UP000265515">
    <property type="component" value="Unassembled WGS sequence"/>
</dbReference>
<dbReference type="Pfam" id="PF00512">
    <property type="entry name" value="HisKA"/>
    <property type="match status" value="1"/>
</dbReference>
<dbReference type="GO" id="GO:0005783">
    <property type="term" value="C:endoplasmic reticulum"/>
    <property type="evidence" value="ECO:0007669"/>
    <property type="project" value="TreeGrafter"/>
</dbReference>
<dbReference type="PANTHER" id="PTHR24423:SF633">
    <property type="entry name" value="ETHYLENE RECEPTOR 2"/>
    <property type="match status" value="1"/>
</dbReference>
<dbReference type="InterPro" id="IPR005467">
    <property type="entry name" value="His_kinase_dom"/>
</dbReference>
<dbReference type="Gene3D" id="3.30.565.10">
    <property type="entry name" value="Histidine kinase-like ATPase, C-terminal domain"/>
    <property type="match status" value="2"/>
</dbReference>
<proteinExistence type="predicted"/>
<dbReference type="PRINTS" id="PR00344">
    <property type="entry name" value="BCTRLSENSOR"/>
</dbReference>
<comment type="caution">
    <text evidence="9">The sequence shown here is derived from an EMBL/GenBank/DDBJ whole genome shotgun (WGS) entry which is preliminary data.</text>
</comment>
<dbReference type="Gramene" id="GBG72110">
    <property type="protein sequence ID" value="GBG72110"/>
    <property type="gene ID" value="CBR_g11043"/>
</dbReference>
<feature type="region of interest" description="Disordered" evidence="6">
    <location>
        <begin position="402"/>
        <end position="433"/>
    </location>
</feature>
<sequence>MAATTLEFRAEASAPPSAFDVDGPEFLTWVIGGAWCGYPRNDPLRVTQLVSDVAMSLAYFSIPVQIFYCCRHVPTLPNTLRRLLQLFAAFIWFCGCSHLVTAWTYSPHTVAVLLLLVAIKIATAAVSAATAVVLVRVFPSVLHLDSLRASLQEKANGLARELDEVRELGNKFHIERMLVRQVHNSLDRDTIFRSVLTELRRVFSLAGCFLLAYPDCASSSDQLIVTHEDWDTDVVRPSSATAAAATPGPAGHVASPRVVRKNDPAVRQLLLKRSAGPTTFRGKVGKSLLGAISPPFSIPPPRGDEDPVVGVRFRLPMAPDPDFMDSSAGVLEESWERETPGAPPENHSKESIMQKNLSHVALQKGPSISAARRQITNVGAGLLRQKRLQPGRWIGHPVEYTDKHAEDKHAEDKHAEDKHAEDEHTGKDTNVDREICAGTDASRGDEMDLEAGLPTAGTWRQVVASGCPRGKWSEIEEHPHLGFAKDGEGAEAVGGNLDSHHSPDRDDSRIRYSWAILVLVRPSERATRWDSRDLATIAAVGDQLEVALAHAAAVEATQANMIRISRACCALREAEGLKRTAFRYHDQFLEVMNDELRPPLKPIANALRVLQEANLPTELRDMVKMVATSSDDLLDLTNDVVDFYSLQRGVFHLKLRCFNFRELMADVTEAVKSYAAEHRVQVSFVVPEHLPASLTGDRGRIADVFRHIIVNACKFGHNKPVVVSVSVSSVSVSIAPAGRPAESADGACCGLNSPPIPTGSPSGKRAGLESQQEGVILTPRPRERSGGTGNCGSCPVREGRGVRIGGSCLIQEGGKESIGGSCFIQEGGKERIGGSGLVQEGGKERIGGSCLIQEGGKERIGGSCLIGQGTGGSCSFAGKPGCSHTVCGSNDGATNSVMSDDKPSCRTGFPMDKKLETELRSGGSMQVSVQVRDQGIGIEPHLIPCLFKEFVQADTSTKRKHGGIGLGLSNCRGICQLHGGDIHVESDGIGKGTTVTFSVLVGVAEAHAVHHHHRESGMPSLDQSSAMECSRPDLLEKQMVAL</sequence>
<evidence type="ECO:0000256" key="7">
    <source>
        <dbReference type="SAM" id="Phobius"/>
    </source>
</evidence>
<feature type="region of interest" description="Disordered" evidence="6">
    <location>
        <begin position="237"/>
        <end position="256"/>
    </location>
</feature>
<dbReference type="InterPro" id="IPR036890">
    <property type="entry name" value="HATPase_C_sf"/>
</dbReference>
<keyword evidence="7" id="KW-1133">Transmembrane helix</keyword>
<dbReference type="GO" id="GO:0051740">
    <property type="term" value="F:ethylene binding"/>
    <property type="evidence" value="ECO:0007669"/>
    <property type="project" value="TreeGrafter"/>
</dbReference>
<dbReference type="STRING" id="69332.A0A388KPV9"/>
<dbReference type="AlphaFoldDB" id="A0A388KPV9"/>
<dbReference type="InterPro" id="IPR058544">
    <property type="entry name" value="ETR1_N"/>
</dbReference>
<reference evidence="9 10" key="1">
    <citation type="journal article" date="2018" name="Cell">
        <title>The Chara Genome: Secondary Complexity and Implications for Plant Terrestrialization.</title>
        <authorList>
            <person name="Nishiyama T."/>
            <person name="Sakayama H."/>
            <person name="Vries J.D."/>
            <person name="Buschmann H."/>
            <person name="Saint-Marcoux D."/>
            <person name="Ullrich K.K."/>
            <person name="Haas F.B."/>
            <person name="Vanderstraeten L."/>
            <person name="Becker D."/>
            <person name="Lang D."/>
            <person name="Vosolsobe S."/>
            <person name="Rombauts S."/>
            <person name="Wilhelmsson P.K.I."/>
            <person name="Janitza P."/>
            <person name="Kern R."/>
            <person name="Heyl A."/>
            <person name="Rumpler F."/>
            <person name="Villalobos L.I.A.C."/>
            <person name="Clay J.M."/>
            <person name="Skokan R."/>
            <person name="Toyoda A."/>
            <person name="Suzuki Y."/>
            <person name="Kagoshima H."/>
            <person name="Schijlen E."/>
            <person name="Tajeshwar N."/>
            <person name="Catarino B."/>
            <person name="Hetherington A.J."/>
            <person name="Saltykova A."/>
            <person name="Bonnot C."/>
            <person name="Breuninger H."/>
            <person name="Symeonidi A."/>
            <person name="Radhakrishnan G.V."/>
            <person name="Van Nieuwerburgh F."/>
            <person name="Deforce D."/>
            <person name="Chang C."/>
            <person name="Karol K.G."/>
            <person name="Hedrich R."/>
            <person name="Ulvskov P."/>
            <person name="Glockner G."/>
            <person name="Delwiche C.F."/>
            <person name="Petrasek J."/>
            <person name="Van de Peer Y."/>
            <person name="Friml J."/>
            <person name="Beilby M."/>
            <person name="Dolan L."/>
            <person name="Kohara Y."/>
            <person name="Sugano S."/>
            <person name="Fujiyama A."/>
            <person name="Delaux P.-M."/>
            <person name="Quint M."/>
            <person name="TheiBen G."/>
            <person name="Hagemann M."/>
            <person name="Harholt J."/>
            <person name="Dunand C."/>
            <person name="Zachgo S."/>
            <person name="Langdale J."/>
            <person name="Maumus F."/>
            <person name="Straeten D.V.D."/>
            <person name="Gould S.B."/>
            <person name="Rensing S.A."/>
        </authorList>
    </citation>
    <scope>NUCLEOTIDE SEQUENCE [LARGE SCALE GENOMIC DNA]</scope>
    <source>
        <strain evidence="9 10">S276</strain>
    </source>
</reference>
<feature type="transmembrane region" description="Helical" evidence="7">
    <location>
        <begin position="111"/>
        <end position="138"/>
    </location>
</feature>
<dbReference type="GO" id="GO:0000155">
    <property type="term" value="F:phosphorelay sensor kinase activity"/>
    <property type="evidence" value="ECO:0007669"/>
    <property type="project" value="InterPro"/>
</dbReference>
<accession>A0A388KPV9</accession>
<evidence type="ECO:0000256" key="5">
    <source>
        <dbReference type="ARBA" id="ARBA00022840"/>
    </source>
</evidence>
<dbReference type="Gene3D" id="1.10.287.130">
    <property type="match status" value="1"/>
</dbReference>
<dbReference type="SMART" id="SM00387">
    <property type="entry name" value="HATPase_c"/>
    <property type="match status" value="1"/>
</dbReference>
<dbReference type="InterPro" id="IPR003594">
    <property type="entry name" value="HATPase_dom"/>
</dbReference>
<dbReference type="CDD" id="cd00082">
    <property type="entry name" value="HisKA"/>
    <property type="match status" value="1"/>
</dbReference>